<evidence type="ECO:0000313" key="1">
    <source>
        <dbReference type="EMBL" id="XDV66688.1"/>
    </source>
</evidence>
<evidence type="ECO:0008006" key="2">
    <source>
        <dbReference type="Google" id="ProtNLM"/>
    </source>
</evidence>
<sequence>MTRISRSGSPVEHGFPRLDTVRAAITALFRRLSYEGIRAYDTSFAPADAAFTADDDLHLGAHRVASAIVRALRLPDARMVVCFRAMEEAATVELASGPEYFIEVNDRFRTHRRDLAAALAHEVTHVLLHRLDLRFPTTADNEVLTDTAAAYLGVGWLLLDAYREDELTHQKLGYLTPEEFGYVLARRALLPGGGEDPSTWFTSPQAYEAYVRGRELAGRELRRAPLAAADRAQRRRYARDRRAGSAAPGASYVFEEHPAGTRVSFPCPVCGQRLRLPVRGPVRARCGLCRTVLDCDT</sequence>
<dbReference type="AlphaFoldDB" id="A0AB39Y9K1"/>
<proteinExistence type="predicted"/>
<dbReference type="EMBL" id="CP165727">
    <property type="protein sequence ID" value="XDV66688.1"/>
    <property type="molecule type" value="Genomic_DNA"/>
</dbReference>
<reference evidence="1" key="1">
    <citation type="submission" date="2024-08" db="EMBL/GenBank/DDBJ databases">
        <authorList>
            <person name="Yu S.T."/>
        </authorList>
    </citation>
    <scope>NUCLEOTIDE SEQUENCE</scope>
    <source>
        <strain evidence="1">R33</strain>
    </source>
</reference>
<dbReference type="RefSeq" id="WP_136224623.1">
    <property type="nucleotide sequence ID" value="NZ_CP165727.1"/>
</dbReference>
<name>A0AB39Y9K1_9ACTN</name>
<protein>
    <recommendedName>
        <fullName evidence="2">IrrE N-terminal-like domain-containing protein</fullName>
    </recommendedName>
</protein>
<gene>
    <name evidence="1" type="ORF">AB5J51_29050</name>
</gene>
<accession>A0AB39Y9K1</accession>
<organism evidence="1">
    <name type="scientific">Streptomyces sp. R33</name>
    <dbReference type="NCBI Taxonomy" id="3238629"/>
    <lineage>
        <taxon>Bacteria</taxon>
        <taxon>Bacillati</taxon>
        <taxon>Actinomycetota</taxon>
        <taxon>Actinomycetes</taxon>
        <taxon>Kitasatosporales</taxon>
        <taxon>Streptomycetaceae</taxon>
        <taxon>Streptomyces</taxon>
    </lineage>
</organism>